<evidence type="ECO:0000256" key="1">
    <source>
        <dbReference type="SAM" id="MobiDB-lite"/>
    </source>
</evidence>
<keyword evidence="2" id="KW-1133">Transmembrane helix</keyword>
<reference evidence="3 4" key="1">
    <citation type="submission" date="2016-10" db="EMBL/GenBank/DDBJ databases">
        <authorList>
            <person name="de Groot N.N."/>
        </authorList>
    </citation>
    <scope>NUCLEOTIDE SEQUENCE [LARGE SCALE GENOMIC DNA]</scope>
    <source>
        <strain evidence="3 4">DSM 17890</strain>
    </source>
</reference>
<keyword evidence="4" id="KW-1185">Reference proteome</keyword>
<protein>
    <submittedName>
        <fullName evidence="3">Uncharacterized membrane protein</fullName>
    </submittedName>
</protein>
<evidence type="ECO:0000256" key="2">
    <source>
        <dbReference type="SAM" id="Phobius"/>
    </source>
</evidence>
<feature type="transmembrane region" description="Helical" evidence="2">
    <location>
        <begin position="185"/>
        <end position="202"/>
    </location>
</feature>
<sequence>MTETEPPAPSSTSPSFTPPSSTPPAPAPSALTPPGARAPTGMRPMPRVRRIGFDDLAFALRAGVADFRRAPQFGLFFGGIYAAGGWLFYWLLAVVEAPWLILPIALAFPLVGPFVAVGLYDVSRRLSRGERLSWSAVLGVVFEQRRRELGWMAFVVLFICFVWFYQVRTLTVLFLQNMSFSSVEGFLTVVLTTTSGLAYLAVGTGVGGFLALTLFSTTVVAIPLLLERDRDFITAMITSIKAVTANPVPMLVWAAAVTATMMISILAGFLGLLVALPILGHATWHLYGRLVEPEPAPETETETETEAGAAP</sequence>
<organism evidence="3 4">
    <name type="scientific">Albimonas donghaensis</name>
    <dbReference type="NCBI Taxonomy" id="356660"/>
    <lineage>
        <taxon>Bacteria</taxon>
        <taxon>Pseudomonadati</taxon>
        <taxon>Pseudomonadota</taxon>
        <taxon>Alphaproteobacteria</taxon>
        <taxon>Rhodobacterales</taxon>
        <taxon>Paracoccaceae</taxon>
        <taxon>Albimonas</taxon>
    </lineage>
</organism>
<keyword evidence="2" id="KW-0812">Transmembrane</keyword>
<keyword evidence="2" id="KW-0472">Membrane</keyword>
<feature type="transmembrane region" description="Helical" evidence="2">
    <location>
        <begin position="251"/>
        <end position="279"/>
    </location>
</feature>
<dbReference type="Proteomes" id="UP000199118">
    <property type="component" value="Unassembled WGS sequence"/>
</dbReference>
<evidence type="ECO:0000313" key="4">
    <source>
        <dbReference type="Proteomes" id="UP000199118"/>
    </source>
</evidence>
<gene>
    <name evidence="3" type="ORF">SAMN05444336_104213</name>
</gene>
<feature type="compositionally biased region" description="Pro residues" evidence="1">
    <location>
        <begin position="16"/>
        <end position="27"/>
    </location>
</feature>
<name>A0A1H3AJB3_9RHOB</name>
<proteinExistence type="predicted"/>
<dbReference type="EMBL" id="FNMZ01000004">
    <property type="protein sequence ID" value="SDX29802.1"/>
    <property type="molecule type" value="Genomic_DNA"/>
</dbReference>
<dbReference type="InterPro" id="IPR018692">
    <property type="entry name" value="DUF2189"/>
</dbReference>
<evidence type="ECO:0000313" key="3">
    <source>
        <dbReference type="EMBL" id="SDX29802.1"/>
    </source>
</evidence>
<feature type="transmembrane region" description="Helical" evidence="2">
    <location>
        <begin position="99"/>
        <end position="122"/>
    </location>
</feature>
<accession>A0A1H3AJB3</accession>
<feature type="transmembrane region" description="Helical" evidence="2">
    <location>
        <begin position="73"/>
        <end position="93"/>
    </location>
</feature>
<dbReference type="STRING" id="356660.SAMN05444336_104213"/>
<dbReference type="AlphaFoldDB" id="A0A1H3AJB3"/>
<feature type="transmembrane region" description="Helical" evidence="2">
    <location>
        <begin position="149"/>
        <end position="165"/>
    </location>
</feature>
<feature type="region of interest" description="Disordered" evidence="1">
    <location>
        <begin position="1"/>
        <end position="45"/>
    </location>
</feature>
<dbReference type="Pfam" id="PF09955">
    <property type="entry name" value="DUF2189"/>
    <property type="match status" value="1"/>
</dbReference>